<comment type="caution">
    <text evidence="3">The sequence shown here is derived from an EMBL/GenBank/DDBJ whole genome shotgun (WGS) entry which is preliminary data.</text>
</comment>
<protein>
    <submittedName>
        <fullName evidence="3">Polysaccharide deacetylase</fullName>
    </submittedName>
</protein>
<dbReference type="OrthoDB" id="9784220at2"/>
<evidence type="ECO:0000313" key="3">
    <source>
        <dbReference type="EMBL" id="PKR77029.1"/>
    </source>
</evidence>
<feature type="compositionally biased region" description="Acidic residues" evidence="1">
    <location>
        <begin position="44"/>
        <end position="61"/>
    </location>
</feature>
<organism evidence="3 4">
    <name type="scientific">Halalkalibacillus sediminis</name>
    <dbReference type="NCBI Taxonomy" id="2018042"/>
    <lineage>
        <taxon>Bacteria</taxon>
        <taxon>Bacillati</taxon>
        <taxon>Bacillota</taxon>
        <taxon>Bacilli</taxon>
        <taxon>Bacillales</taxon>
        <taxon>Bacillaceae</taxon>
        <taxon>Halalkalibacillus</taxon>
    </lineage>
</organism>
<feature type="region of interest" description="Disordered" evidence="1">
    <location>
        <begin position="23"/>
        <end position="87"/>
    </location>
</feature>
<dbReference type="PROSITE" id="PS51257">
    <property type="entry name" value="PROKAR_LIPOPROTEIN"/>
    <property type="match status" value="1"/>
</dbReference>
<dbReference type="CDD" id="cd10955">
    <property type="entry name" value="CE4_BH0857_like"/>
    <property type="match status" value="1"/>
</dbReference>
<dbReference type="PANTHER" id="PTHR10587:SF134">
    <property type="entry name" value="SECRETED PROTEIN"/>
    <property type="match status" value="1"/>
</dbReference>
<evidence type="ECO:0000256" key="1">
    <source>
        <dbReference type="SAM" id="MobiDB-lite"/>
    </source>
</evidence>
<name>A0A2I0QRT6_9BACI</name>
<dbReference type="EMBL" id="PJNH01000003">
    <property type="protein sequence ID" value="PKR77029.1"/>
    <property type="molecule type" value="Genomic_DNA"/>
</dbReference>
<dbReference type="Pfam" id="PF01522">
    <property type="entry name" value="Polysacc_deac_1"/>
    <property type="match status" value="1"/>
</dbReference>
<dbReference type="InterPro" id="IPR002509">
    <property type="entry name" value="NODB_dom"/>
</dbReference>
<keyword evidence="4" id="KW-1185">Reference proteome</keyword>
<dbReference type="PANTHER" id="PTHR10587">
    <property type="entry name" value="GLYCOSYL TRANSFERASE-RELATED"/>
    <property type="match status" value="1"/>
</dbReference>
<dbReference type="AlphaFoldDB" id="A0A2I0QRT6"/>
<evidence type="ECO:0000313" key="4">
    <source>
        <dbReference type="Proteomes" id="UP000243524"/>
    </source>
</evidence>
<dbReference type="InterPro" id="IPR050248">
    <property type="entry name" value="Polysacc_deacetylase_ArnD"/>
</dbReference>
<evidence type="ECO:0000259" key="2">
    <source>
        <dbReference type="PROSITE" id="PS51677"/>
    </source>
</evidence>
<sequence>MNKSIFLILVSIMLILLIACEEESSEEPADAPQKDESEQREDTSSSEEPAEEADDADEPSSQEEQKALEINTDLDLDSYPTESTEWGENVTGVKNKLATDEQVVALTFDACGGPHGSKYDEELIEYLIDEEIPATLFVNKRWILSNEELFQELSDNPLFQIENHGTDHLPLSVEGKEAWGIEGTESPEDVYHEVVENHRLITDLTGQEPSNFRSGTAFYDEVAVEIVNDIGLEVVNFDILGDAGGTYSSDEVERSLLGATAGSIALLHMNQPESGTADGVKNAIPHMKEKGFEFVLLEEYDLE</sequence>
<dbReference type="PROSITE" id="PS51677">
    <property type="entry name" value="NODB"/>
    <property type="match status" value="1"/>
</dbReference>
<reference evidence="3 4" key="1">
    <citation type="submission" date="2017-06" db="EMBL/GenBank/DDBJ databases">
        <title>the draft geome sequence of Illustriluteabacillus marina B3227.</title>
        <authorList>
            <person name="He R.-H."/>
            <person name="Du Z.-J."/>
        </authorList>
    </citation>
    <scope>NUCLEOTIDE SEQUENCE [LARGE SCALE GENOMIC DNA]</scope>
    <source>
        <strain evidence="3 4">B3227</strain>
    </source>
</reference>
<dbReference type="InterPro" id="IPR011330">
    <property type="entry name" value="Glyco_hydro/deAcase_b/a-brl"/>
</dbReference>
<dbReference type="Gene3D" id="3.20.20.370">
    <property type="entry name" value="Glycoside hydrolase/deacetylase"/>
    <property type="match status" value="1"/>
</dbReference>
<dbReference type="Proteomes" id="UP000243524">
    <property type="component" value="Unassembled WGS sequence"/>
</dbReference>
<gene>
    <name evidence="3" type="ORF">CEY16_09780</name>
</gene>
<dbReference type="SUPFAM" id="SSF88713">
    <property type="entry name" value="Glycoside hydrolase/deacetylase"/>
    <property type="match status" value="1"/>
</dbReference>
<feature type="domain" description="NodB homology" evidence="2">
    <location>
        <begin position="102"/>
        <end position="295"/>
    </location>
</feature>
<dbReference type="GO" id="GO:0016810">
    <property type="term" value="F:hydrolase activity, acting on carbon-nitrogen (but not peptide) bonds"/>
    <property type="evidence" value="ECO:0007669"/>
    <property type="project" value="InterPro"/>
</dbReference>
<dbReference type="GO" id="GO:0005975">
    <property type="term" value="P:carbohydrate metabolic process"/>
    <property type="evidence" value="ECO:0007669"/>
    <property type="project" value="InterPro"/>
</dbReference>
<feature type="compositionally biased region" description="Basic and acidic residues" evidence="1">
    <location>
        <begin position="32"/>
        <end position="43"/>
    </location>
</feature>
<proteinExistence type="predicted"/>
<accession>A0A2I0QRT6</accession>